<dbReference type="Pfam" id="PF03992">
    <property type="entry name" value="ABM"/>
    <property type="match status" value="1"/>
</dbReference>
<feature type="domain" description="ABM" evidence="1">
    <location>
        <begin position="14"/>
        <end position="87"/>
    </location>
</feature>
<accession>A0A0D0BH72</accession>
<dbReference type="Proteomes" id="UP000053593">
    <property type="component" value="Unassembled WGS sequence"/>
</dbReference>
<evidence type="ECO:0000313" key="2">
    <source>
        <dbReference type="EMBL" id="KIK54101.1"/>
    </source>
</evidence>
<protein>
    <recommendedName>
        <fullName evidence="1">ABM domain-containing protein</fullName>
    </recommendedName>
</protein>
<evidence type="ECO:0000259" key="1">
    <source>
        <dbReference type="Pfam" id="PF03992"/>
    </source>
</evidence>
<evidence type="ECO:0000313" key="3">
    <source>
        <dbReference type="Proteomes" id="UP000053593"/>
    </source>
</evidence>
<sequence length="128" mass="14036">MSIVPPESTPSGRLMVVATIKAKPGKDAKVGEYLKEAQRRANTDEEPGTFTYRVTRRVNAEGKHQPVFVVIEEYAGAAGMKDHAAGPPLEQDLLEADGFALDYLDGNDFVSLFISEPTDGFFQKFEAQ</sequence>
<dbReference type="OrthoDB" id="2968776at2759"/>
<dbReference type="Gene3D" id="3.30.70.100">
    <property type="match status" value="1"/>
</dbReference>
<dbReference type="AlphaFoldDB" id="A0A0D0BH72"/>
<dbReference type="SUPFAM" id="SSF54909">
    <property type="entry name" value="Dimeric alpha+beta barrel"/>
    <property type="match status" value="1"/>
</dbReference>
<dbReference type="EMBL" id="KN834820">
    <property type="protein sequence ID" value="KIK54101.1"/>
    <property type="molecule type" value="Genomic_DNA"/>
</dbReference>
<keyword evidence="3" id="KW-1185">Reference proteome</keyword>
<gene>
    <name evidence="2" type="ORF">GYMLUDRAFT_88246</name>
</gene>
<dbReference type="HOGENOM" id="CLU_1959837_0_0_1"/>
<proteinExistence type="predicted"/>
<dbReference type="InterPro" id="IPR011008">
    <property type="entry name" value="Dimeric_a/b-barrel"/>
</dbReference>
<reference evidence="2 3" key="1">
    <citation type="submission" date="2014-04" db="EMBL/GenBank/DDBJ databases">
        <title>Evolutionary Origins and Diversification of the Mycorrhizal Mutualists.</title>
        <authorList>
            <consortium name="DOE Joint Genome Institute"/>
            <consortium name="Mycorrhizal Genomics Consortium"/>
            <person name="Kohler A."/>
            <person name="Kuo A."/>
            <person name="Nagy L.G."/>
            <person name="Floudas D."/>
            <person name="Copeland A."/>
            <person name="Barry K.W."/>
            <person name="Cichocki N."/>
            <person name="Veneault-Fourrey C."/>
            <person name="LaButti K."/>
            <person name="Lindquist E.A."/>
            <person name="Lipzen A."/>
            <person name="Lundell T."/>
            <person name="Morin E."/>
            <person name="Murat C."/>
            <person name="Riley R."/>
            <person name="Ohm R."/>
            <person name="Sun H."/>
            <person name="Tunlid A."/>
            <person name="Henrissat B."/>
            <person name="Grigoriev I.V."/>
            <person name="Hibbett D.S."/>
            <person name="Martin F."/>
        </authorList>
    </citation>
    <scope>NUCLEOTIDE SEQUENCE [LARGE SCALE GENOMIC DNA]</scope>
    <source>
        <strain evidence="2 3">FD-317 M1</strain>
    </source>
</reference>
<organism evidence="2 3">
    <name type="scientific">Collybiopsis luxurians FD-317 M1</name>
    <dbReference type="NCBI Taxonomy" id="944289"/>
    <lineage>
        <taxon>Eukaryota</taxon>
        <taxon>Fungi</taxon>
        <taxon>Dikarya</taxon>
        <taxon>Basidiomycota</taxon>
        <taxon>Agaricomycotina</taxon>
        <taxon>Agaricomycetes</taxon>
        <taxon>Agaricomycetidae</taxon>
        <taxon>Agaricales</taxon>
        <taxon>Marasmiineae</taxon>
        <taxon>Omphalotaceae</taxon>
        <taxon>Collybiopsis</taxon>
        <taxon>Collybiopsis luxurians</taxon>
    </lineage>
</organism>
<dbReference type="InterPro" id="IPR007138">
    <property type="entry name" value="ABM_dom"/>
</dbReference>
<name>A0A0D0BH72_9AGAR</name>